<keyword evidence="4" id="KW-0547">Nucleotide-binding</keyword>
<evidence type="ECO:0000256" key="5">
    <source>
        <dbReference type="ARBA" id="ARBA00022840"/>
    </source>
</evidence>
<dbReference type="PANTHER" id="PTHR24221">
    <property type="entry name" value="ATP-BINDING CASSETTE SUB-FAMILY B"/>
    <property type="match status" value="1"/>
</dbReference>
<dbReference type="eggNOG" id="COG4988">
    <property type="taxonomic scope" value="Bacteria"/>
</dbReference>
<dbReference type="Proteomes" id="UP000006001">
    <property type="component" value="Unassembled WGS sequence"/>
</dbReference>
<dbReference type="PROSITE" id="PS50893">
    <property type="entry name" value="ABC_TRANSPORTER_2"/>
    <property type="match status" value="1"/>
</dbReference>
<dbReference type="PROSITE" id="PS00211">
    <property type="entry name" value="ABC_TRANSPORTER_1"/>
    <property type="match status" value="1"/>
</dbReference>
<dbReference type="Gene3D" id="1.20.1560.10">
    <property type="entry name" value="ABC transporter type 1, transmembrane domain"/>
    <property type="match status" value="1"/>
</dbReference>
<dbReference type="GO" id="GO:0005524">
    <property type="term" value="F:ATP binding"/>
    <property type="evidence" value="ECO:0007669"/>
    <property type="project" value="UniProtKB-KW"/>
</dbReference>
<evidence type="ECO:0000256" key="1">
    <source>
        <dbReference type="ARBA" id="ARBA00004651"/>
    </source>
</evidence>
<feature type="transmembrane region" description="Helical" evidence="8">
    <location>
        <begin position="131"/>
        <end position="150"/>
    </location>
</feature>
<dbReference type="FunFam" id="3.40.50.300:FF:000604">
    <property type="entry name" value="ABC transporter B family member 28"/>
    <property type="match status" value="1"/>
</dbReference>
<accession>D0WH04</accession>
<evidence type="ECO:0000256" key="3">
    <source>
        <dbReference type="ARBA" id="ARBA00022692"/>
    </source>
</evidence>
<dbReference type="Pfam" id="PF00005">
    <property type="entry name" value="ABC_tran"/>
    <property type="match status" value="1"/>
</dbReference>
<feature type="domain" description="ABC transporter" evidence="9">
    <location>
        <begin position="332"/>
        <end position="573"/>
    </location>
</feature>
<dbReference type="SUPFAM" id="SSF52540">
    <property type="entry name" value="P-loop containing nucleoside triphosphate hydrolases"/>
    <property type="match status" value="1"/>
</dbReference>
<dbReference type="Pfam" id="PF00664">
    <property type="entry name" value="ABC_membrane"/>
    <property type="match status" value="1"/>
</dbReference>
<dbReference type="InterPro" id="IPR027417">
    <property type="entry name" value="P-loop_NTPase"/>
</dbReference>
<dbReference type="GO" id="GO:0140359">
    <property type="term" value="F:ABC-type transporter activity"/>
    <property type="evidence" value="ECO:0007669"/>
    <property type="project" value="InterPro"/>
</dbReference>
<organism evidence="11 12">
    <name type="scientific">Slackia exigua (strain ATCC 700122 / DSM 15923 / CIP 105133 / JCM 11022 / KCTC 5966 / S-7)</name>
    <dbReference type="NCBI Taxonomy" id="649764"/>
    <lineage>
        <taxon>Bacteria</taxon>
        <taxon>Bacillati</taxon>
        <taxon>Actinomycetota</taxon>
        <taxon>Coriobacteriia</taxon>
        <taxon>Eggerthellales</taxon>
        <taxon>Eggerthellaceae</taxon>
        <taxon>Slackia</taxon>
    </lineage>
</organism>
<keyword evidence="2" id="KW-0813">Transport</keyword>
<dbReference type="InterPro" id="IPR039421">
    <property type="entry name" value="Type_1_exporter"/>
</dbReference>
<feature type="domain" description="ABC transmembrane type-1" evidence="10">
    <location>
        <begin position="14"/>
        <end position="296"/>
    </location>
</feature>
<dbReference type="GO" id="GO:0016887">
    <property type="term" value="F:ATP hydrolysis activity"/>
    <property type="evidence" value="ECO:0007669"/>
    <property type="project" value="InterPro"/>
</dbReference>
<keyword evidence="6 8" id="KW-1133">Transmembrane helix</keyword>
<comment type="caution">
    <text evidence="11">The sequence shown here is derived from an EMBL/GenBank/DDBJ whole genome shotgun (WGS) entry which is preliminary data.</text>
</comment>
<dbReference type="InterPro" id="IPR036640">
    <property type="entry name" value="ABC1_TM_sf"/>
</dbReference>
<keyword evidence="12" id="KW-1185">Reference proteome</keyword>
<dbReference type="InterPro" id="IPR003593">
    <property type="entry name" value="AAA+_ATPase"/>
</dbReference>
<evidence type="ECO:0000313" key="11">
    <source>
        <dbReference type="EMBL" id="EEZ61191.1"/>
    </source>
</evidence>
<dbReference type="STRING" id="649764.HMPREF0762_01269"/>
<dbReference type="PANTHER" id="PTHR24221:SF646">
    <property type="entry name" value="HAEMOLYSIN SECRETION ATP-BINDING PROTEIN"/>
    <property type="match status" value="1"/>
</dbReference>
<dbReference type="EMBL" id="ACUX02000007">
    <property type="protein sequence ID" value="EEZ61191.1"/>
    <property type="molecule type" value="Genomic_DNA"/>
</dbReference>
<dbReference type="OrthoDB" id="9806127at2"/>
<dbReference type="SUPFAM" id="SSF90123">
    <property type="entry name" value="ABC transporter transmembrane region"/>
    <property type="match status" value="1"/>
</dbReference>
<evidence type="ECO:0000256" key="7">
    <source>
        <dbReference type="ARBA" id="ARBA00023136"/>
    </source>
</evidence>
<evidence type="ECO:0000259" key="10">
    <source>
        <dbReference type="PROSITE" id="PS50929"/>
    </source>
</evidence>
<feature type="transmembrane region" description="Helical" evidence="8">
    <location>
        <begin position="236"/>
        <end position="258"/>
    </location>
</feature>
<feature type="transmembrane region" description="Helical" evidence="8">
    <location>
        <begin position="156"/>
        <end position="174"/>
    </location>
</feature>
<protein>
    <submittedName>
        <fullName evidence="11">ABC transporter, ATP-binding protein</fullName>
    </submittedName>
</protein>
<sequence length="580" mass="63626">MPHYDILRLGRAGWLPMVASFFIGLALSGILLFQAWLISRIFATLYAWDFSHITLLLGLFAVVLLVRPIVMLVQELLVSRVGRSIKLDVRVRLLEHLNKMGPFGLSSKRTGEVEALVTDGVELLEDYYGRYIPQLGVTIVTVTVAIVLLFRLDPLVAFVGGCAALLAPILPNLWNKVLDRRGYQHWEQYSQMNAEVVDAMQGMTTLQLFNNVEQQRSKIIHAARTLLSATLSQMRISLLGSAISSWMVNGGPVIVLALGIVQVWHGHVDIAQLFWCLFLSYELFRPFQDLSSNWHAGFHGYATAQQALGLLKARTPHDDDLPSQAPPTVFDIHFDQVSYCYPSTKSRATDDISLTIGSGETVALVGQSGCGKSTLLGLLLRFGDPSSGKISIGGIDLRALSREDLSSLITLVPQEPVIFDGSIADNLRACAPEASDQQLRELCLSLGLDDIADIDELLDIRVQERGSGVSGGQRQRLAIARALLRNTPILLLDEATSALDSGAEQLVLSTIENHRKKLSSEGRTLTVIVSAHRLETVRQVDRIVVLSKGSLVEIGDHESLLLRNGTYAALVATAQELIRS</sequence>
<dbReference type="InterPro" id="IPR011527">
    <property type="entry name" value="ABC1_TM_dom"/>
</dbReference>
<name>D0WH04_SLAES</name>
<keyword evidence="5 11" id="KW-0067">ATP-binding</keyword>
<dbReference type="InterPro" id="IPR017871">
    <property type="entry name" value="ABC_transporter-like_CS"/>
</dbReference>
<dbReference type="Gene3D" id="3.40.50.300">
    <property type="entry name" value="P-loop containing nucleotide triphosphate hydrolases"/>
    <property type="match status" value="1"/>
</dbReference>
<evidence type="ECO:0000256" key="8">
    <source>
        <dbReference type="SAM" id="Phobius"/>
    </source>
</evidence>
<dbReference type="GO" id="GO:0005737">
    <property type="term" value="C:cytoplasm"/>
    <property type="evidence" value="ECO:0007669"/>
    <property type="project" value="UniProtKB-ARBA"/>
</dbReference>
<reference evidence="11" key="1">
    <citation type="submission" date="2009-10" db="EMBL/GenBank/DDBJ databases">
        <authorList>
            <person name="Weinstock G."/>
            <person name="Sodergren E."/>
            <person name="Clifton S."/>
            <person name="Fulton L."/>
            <person name="Fulton B."/>
            <person name="Courtney L."/>
            <person name="Fronick C."/>
            <person name="Harrison M."/>
            <person name="Strong C."/>
            <person name="Farmer C."/>
            <person name="Delahaunty K."/>
            <person name="Markovic C."/>
            <person name="Hall O."/>
            <person name="Minx P."/>
            <person name="Tomlinson C."/>
            <person name="Mitreva M."/>
            <person name="Nelson J."/>
            <person name="Hou S."/>
            <person name="Wollam A."/>
            <person name="Pepin K.H."/>
            <person name="Johnson M."/>
            <person name="Bhonagiri V."/>
            <person name="Nash W.E."/>
            <person name="Warren W."/>
            <person name="Chinwalla A."/>
            <person name="Mardis E.R."/>
            <person name="Wilson R.K."/>
        </authorList>
    </citation>
    <scope>NUCLEOTIDE SEQUENCE [LARGE SCALE GENOMIC DNA]</scope>
    <source>
        <strain evidence="11">ATCC 700122</strain>
    </source>
</reference>
<evidence type="ECO:0000313" key="12">
    <source>
        <dbReference type="Proteomes" id="UP000006001"/>
    </source>
</evidence>
<dbReference type="GO" id="GO:0005886">
    <property type="term" value="C:plasma membrane"/>
    <property type="evidence" value="ECO:0007669"/>
    <property type="project" value="UniProtKB-SubCell"/>
</dbReference>
<evidence type="ECO:0000256" key="6">
    <source>
        <dbReference type="ARBA" id="ARBA00022989"/>
    </source>
</evidence>
<feature type="transmembrane region" description="Helical" evidence="8">
    <location>
        <begin position="50"/>
        <end position="73"/>
    </location>
</feature>
<keyword evidence="7 8" id="KW-0472">Membrane</keyword>
<dbReference type="GO" id="GO:0034040">
    <property type="term" value="F:ATPase-coupled lipid transmembrane transporter activity"/>
    <property type="evidence" value="ECO:0007669"/>
    <property type="project" value="TreeGrafter"/>
</dbReference>
<gene>
    <name evidence="11" type="ORF">HMPREF0762_01269</name>
</gene>
<dbReference type="HOGENOM" id="CLU_000604_84_9_11"/>
<dbReference type="PROSITE" id="PS50929">
    <property type="entry name" value="ABC_TM1F"/>
    <property type="match status" value="1"/>
</dbReference>
<evidence type="ECO:0000256" key="4">
    <source>
        <dbReference type="ARBA" id="ARBA00022741"/>
    </source>
</evidence>
<dbReference type="InterPro" id="IPR003439">
    <property type="entry name" value="ABC_transporter-like_ATP-bd"/>
</dbReference>
<dbReference type="RefSeq" id="WP_006362524.1">
    <property type="nucleotide sequence ID" value="NZ_GG700630.1"/>
</dbReference>
<feature type="transmembrane region" description="Helical" evidence="8">
    <location>
        <begin position="12"/>
        <end position="38"/>
    </location>
</feature>
<evidence type="ECO:0000256" key="2">
    <source>
        <dbReference type="ARBA" id="ARBA00022448"/>
    </source>
</evidence>
<evidence type="ECO:0000259" key="9">
    <source>
        <dbReference type="PROSITE" id="PS50893"/>
    </source>
</evidence>
<dbReference type="AlphaFoldDB" id="D0WH04"/>
<proteinExistence type="predicted"/>
<dbReference type="GeneID" id="85007783"/>
<comment type="subcellular location">
    <subcellularLocation>
        <location evidence="1">Cell membrane</location>
        <topology evidence="1">Multi-pass membrane protein</topology>
    </subcellularLocation>
</comment>
<keyword evidence="3 8" id="KW-0812">Transmembrane</keyword>
<dbReference type="SMART" id="SM00382">
    <property type="entry name" value="AAA"/>
    <property type="match status" value="1"/>
</dbReference>